<name>A0A1W1BCQ7_9ZZZZ</name>
<feature type="domain" description="AB hydrolase-1" evidence="1">
    <location>
        <begin position="33"/>
        <end position="271"/>
    </location>
</feature>
<dbReference type="EMBL" id="FPHE01000017">
    <property type="protein sequence ID" value="SFV51245.1"/>
    <property type="molecule type" value="Genomic_DNA"/>
</dbReference>
<dbReference type="GO" id="GO:0016787">
    <property type="term" value="F:hydrolase activity"/>
    <property type="evidence" value="ECO:0007669"/>
    <property type="project" value="UniProtKB-KW"/>
</dbReference>
<dbReference type="PRINTS" id="PR00111">
    <property type="entry name" value="ABHYDROLASE"/>
</dbReference>
<sequence length="288" mass="33479">MKRPITWEQRVLDSNLTHLELAFDEYGKEHNQTLLFLHGFGESKYTWRFLLDDLSKKYHLVTLDLKGFGESPKPEDDDYSVYDQAQIVNEFIENQKLKNITLVGRSFGGGVTLVLALMQEQGIIKNRIDRLILINTMSYEQRLPSMMRVLTYPIIGFLGIHLMGDKKIAKEAYNYAFFNDELIPISSVNHSAKMLSMPFAKYAYLQTVNEIVPDDIKKIENGYKNIKLPTLILWGKNDVSIPYKFGKRLHRDLPNSHLKIFEKVGHMPQEEVPLKVIEEINRFMAMHQ</sequence>
<dbReference type="PANTHER" id="PTHR43798">
    <property type="entry name" value="MONOACYLGLYCEROL LIPASE"/>
    <property type="match status" value="1"/>
</dbReference>
<keyword evidence="2" id="KW-0378">Hydrolase</keyword>
<dbReference type="InterPro" id="IPR050266">
    <property type="entry name" value="AB_hydrolase_sf"/>
</dbReference>
<dbReference type="Gene3D" id="3.40.50.1820">
    <property type="entry name" value="alpha/beta hydrolase"/>
    <property type="match status" value="1"/>
</dbReference>
<dbReference type="InterPro" id="IPR029058">
    <property type="entry name" value="AB_hydrolase_fold"/>
</dbReference>
<evidence type="ECO:0000259" key="1">
    <source>
        <dbReference type="Pfam" id="PF00561"/>
    </source>
</evidence>
<dbReference type="Pfam" id="PF00561">
    <property type="entry name" value="Abhydrolase_1"/>
    <property type="match status" value="1"/>
</dbReference>
<reference evidence="2" key="1">
    <citation type="submission" date="2016-10" db="EMBL/GenBank/DDBJ databases">
        <authorList>
            <person name="de Groot N.N."/>
        </authorList>
    </citation>
    <scope>NUCLEOTIDE SEQUENCE</scope>
</reference>
<accession>A0A1W1BCQ7</accession>
<dbReference type="SUPFAM" id="SSF53474">
    <property type="entry name" value="alpha/beta-Hydrolases"/>
    <property type="match status" value="1"/>
</dbReference>
<evidence type="ECO:0000313" key="2">
    <source>
        <dbReference type="EMBL" id="SFV51245.1"/>
    </source>
</evidence>
<dbReference type="PANTHER" id="PTHR43798:SF33">
    <property type="entry name" value="HYDROLASE, PUTATIVE (AFU_ORTHOLOGUE AFUA_2G14860)-RELATED"/>
    <property type="match status" value="1"/>
</dbReference>
<gene>
    <name evidence="2" type="ORF">MNB_SV-12-737</name>
</gene>
<dbReference type="InterPro" id="IPR000073">
    <property type="entry name" value="AB_hydrolase_1"/>
</dbReference>
<dbReference type="GO" id="GO:0016020">
    <property type="term" value="C:membrane"/>
    <property type="evidence" value="ECO:0007669"/>
    <property type="project" value="TreeGrafter"/>
</dbReference>
<dbReference type="AlphaFoldDB" id="A0A1W1BCQ7"/>
<protein>
    <submittedName>
        <fullName evidence="2">Hydrolase, alpha/beta fold family</fullName>
    </submittedName>
</protein>
<proteinExistence type="predicted"/>
<organism evidence="2">
    <name type="scientific">hydrothermal vent metagenome</name>
    <dbReference type="NCBI Taxonomy" id="652676"/>
    <lineage>
        <taxon>unclassified sequences</taxon>
        <taxon>metagenomes</taxon>
        <taxon>ecological metagenomes</taxon>
    </lineage>
</organism>